<protein>
    <recommendedName>
        <fullName evidence="1">Nucleotidyl transferase domain-containing protein</fullName>
    </recommendedName>
</protein>
<dbReference type="EMBL" id="MHOD01000028">
    <property type="protein sequence ID" value="OGZ57557.1"/>
    <property type="molecule type" value="Genomic_DNA"/>
</dbReference>
<comment type="caution">
    <text evidence="2">The sequence shown here is derived from an EMBL/GenBank/DDBJ whole genome shotgun (WGS) entry which is preliminary data.</text>
</comment>
<dbReference type="SUPFAM" id="SSF53448">
    <property type="entry name" value="Nucleotide-diphospho-sugar transferases"/>
    <property type="match status" value="1"/>
</dbReference>
<dbReference type="Proteomes" id="UP000177932">
    <property type="component" value="Unassembled WGS sequence"/>
</dbReference>
<dbReference type="InterPro" id="IPR029044">
    <property type="entry name" value="Nucleotide-diphossugar_trans"/>
</dbReference>
<dbReference type="InterPro" id="IPR050486">
    <property type="entry name" value="Mannose-1P_guanyltransferase"/>
</dbReference>
<feature type="domain" description="Nucleotidyl transferase" evidence="1">
    <location>
        <begin position="2"/>
        <end position="231"/>
    </location>
</feature>
<evidence type="ECO:0000259" key="1">
    <source>
        <dbReference type="Pfam" id="PF00483"/>
    </source>
</evidence>
<proteinExistence type="predicted"/>
<name>A0A1G2H518_9BACT</name>
<dbReference type="Pfam" id="PF00483">
    <property type="entry name" value="NTP_transferase"/>
    <property type="match status" value="1"/>
</dbReference>
<dbReference type="CDD" id="cd04181">
    <property type="entry name" value="NTP_transferase"/>
    <property type="match status" value="1"/>
</dbReference>
<organism evidence="2 3">
    <name type="scientific">Candidatus Spechtbacteria bacterium RIFCSPHIGHO2_01_FULL_43_30</name>
    <dbReference type="NCBI Taxonomy" id="1802158"/>
    <lineage>
        <taxon>Bacteria</taxon>
        <taxon>Candidatus Spechtiibacteriota</taxon>
    </lineage>
</organism>
<dbReference type="Gene3D" id="3.90.550.10">
    <property type="entry name" value="Spore Coat Polysaccharide Biosynthesis Protein SpsA, Chain A"/>
    <property type="match status" value="1"/>
</dbReference>
<gene>
    <name evidence="2" type="ORF">A2827_03035</name>
</gene>
<dbReference type="AlphaFoldDB" id="A0A1G2H518"/>
<reference evidence="2 3" key="1">
    <citation type="journal article" date="2016" name="Nat. Commun.">
        <title>Thousands of microbial genomes shed light on interconnected biogeochemical processes in an aquifer system.</title>
        <authorList>
            <person name="Anantharaman K."/>
            <person name="Brown C.T."/>
            <person name="Hug L.A."/>
            <person name="Sharon I."/>
            <person name="Castelle C.J."/>
            <person name="Probst A.J."/>
            <person name="Thomas B.C."/>
            <person name="Singh A."/>
            <person name="Wilkins M.J."/>
            <person name="Karaoz U."/>
            <person name="Brodie E.L."/>
            <person name="Williams K.H."/>
            <person name="Hubbard S.S."/>
            <person name="Banfield J.F."/>
        </authorList>
    </citation>
    <scope>NUCLEOTIDE SEQUENCE [LARGE SCALE GENOMIC DNA]</scope>
</reference>
<dbReference type="STRING" id="1802158.A2827_03035"/>
<accession>A0A1G2H518</accession>
<dbReference type="PANTHER" id="PTHR22572">
    <property type="entry name" value="SUGAR-1-PHOSPHATE GUANYL TRANSFERASE"/>
    <property type="match status" value="1"/>
</dbReference>
<dbReference type="InterPro" id="IPR005835">
    <property type="entry name" value="NTP_transferase_dom"/>
</dbReference>
<sequence length="241" mass="27259">MKAIILAGGHGTRLPEAAKDKPKALVEVGGKPIIQHQIEHLMRHAFYDIRLALGYKAEQIVDWLGIFQKEHSAFDNGKLKTDYVIEPEKLDTGGAIKFAAKDLNEPFMVLNGDILSDINFSNFYKKFKKSPLENIIAVFHTKDASSYGIINKDKEKILEFLEKPGYSTPGHINAGFYILSPETIKNAEGKVFSIERDIFPKAARDGRVGFYLHRGFWTDAGTEERLEEVRKYFESLSGQKH</sequence>
<evidence type="ECO:0000313" key="2">
    <source>
        <dbReference type="EMBL" id="OGZ57557.1"/>
    </source>
</evidence>
<evidence type="ECO:0000313" key="3">
    <source>
        <dbReference type="Proteomes" id="UP000177932"/>
    </source>
</evidence>